<evidence type="ECO:0000259" key="7">
    <source>
        <dbReference type="Pfam" id="PF25752"/>
    </source>
</evidence>
<dbReference type="GO" id="GO:0060271">
    <property type="term" value="P:cilium assembly"/>
    <property type="evidence" value="ECO:0007669"/>
    <property type="project" value="TreeGrafter"/>
</dbReference>
<accession>A0A182WLW1</accession>
<reference evidence="9" key="1">
    <citation type="submission" date="2013-03" db="EMBL/GenBank/DDBJ databases">
        <title>The Genome Sequence of Anopheles minimus MINIMUS1.</title>
        <authorList>
            <consortium name="The Broad Institute Genomics Platform"/>
            <person name="Neafsey D.E."/>
            <person name="Walton C."/>
            <person name="Walker B."/>
            <person name="Young S.K."/>
            <person name="Zeng Q."/>
            <person name="Gargeya S."/>
            <person name="Fitzgerald M."/>
            <person name="Haas B."/>
            <person name="Abouelleil A."/>
            <person name="Allen A.W."/>
            <person name="Alvarado L."/>
            <person name="Arachchi H.M."/>
            <person name="Berlin A.M."/>
            <person name="Chapman S.B."/>
            <person name="Gainer-Dewar J."/>
            <person name="Goldberg J."/>
            <person name="Griggs A."/>
            <person name="Gujja S."/>
            <person name="Hansen M."/>
            <person name="Howarth C."/>
            <person name="Imamovic A."/>
            <person name="Ireland A."/>
            <person name="Larimer J."/>
            <person name="McCowan C."/>
            <person name="Murphy C."/>
            <person name="Pearson M."/>
            <person name="Poon T.W."/>
            <person name="Priest M."/>
            <person name="Roberts A."/>
            <person name="Saif S."/>
            <person name="Shea T."/>
            <person name="Sisk P."/>
            <person name="Sykes S."/>
            <person name="Wortman J."/>
            <person name="Nusbaum C."/>
            <person name="Birren B."/>
        </authorList>
    </citation>
    <scope>NUCLEOTIDE SEQUENCE [LARGE SCALE GENOMIC DNA]</scope>
    <source>
        <strain evidence="9">MINIMUS1</strain>
    </source>
</reference>
<evidence type="ECO:0000313" key="9">
    <source>
        <dbReference type="Proteomes" id="UP000075920"/>
    </source>
</evidence>
<proteinExistence type="predicted"/>
<dbReference type="Pfam" id="PF25752">
    <property type="entry name" value="DUF1619_N"/>
    <property type="match status" value="1"/>
</dbReference>
<dbReference type="STRING" id="112268.A0A182WLW1"/>
<keyword evidence="3" id="KW-0970">Cilium biogenesis/degradation</keyword>
<keyword evidence="6" id="KW-0472">Membrane</keyword>
<dbReference type="VEuPathDB" id="VectorBase:AMIN011390"/>
<evidence type="ECO:0000256" key="2">
    <source>
        <dbReference type="ARBA" id="ARBA00022490"/>
    </source>
</evidence>
<dbReference type="Pfam" id="PF07162">
    <property type="entry name" value="B9-C2"/>
    <property type="match status" value="1"/>
</dbReference>
<comment type="subcellular location">
    <subcellularLocation>
        <location evidence="1">Cytoplasm</location>
        <location evidence="1">Cytoskeleton</location>
        <location evidence="1">Cilium basal body</location>
    </subcellularLocation>
</comment>
<evidence type="ECO:0000313" key="8">
    <source>
        <dbReference type="EnsemblMetazoa" id="AMIN011390-PA"/>
    </source>
</evidence>
<dbReference type="PROSITE" id="PS51381">
    <property type="entry name" value="C2_B9"/>
    <property type="match status" value="1"/>
</dbReference>
<feature type="domain" description="Tectonic-1-3 N-terminal" evidence="7">
    <location>
        <begin position="178"/>
        <end position="219"/>
    </location>
</feature>
<protein>
    <recommendedName>
        <fullName evidence="7">Tectonic-1-3 N-terminal domain-containing protein</fullName>
    </recommendedName>
</protein>
<evidence type="ECO:0000256" key="4">
    <source>
        <dbReference type="ARBA" id="ARBA00023212"/>
    </source>
</evidence>
<keyword evidence="6" id="KW-0812">Transmembrane</keyword>
<keyword evidence="4" id="KW-0206">Cytoskeleton</keyword>
<dbReference type="InterPro" id="IPR057724">
    <property type="entry name" value="TCTN1-3_N"/>
</dbReference>
<dbReference type="GO" id="GO:0035869">
    <property type="term" value="C:ciliary transition zone"/>
    <property type="evidence" value="ECO:0007669"/>
    <property type="project" value="TreeGrafter"/>
</dbReference>
<evidence type="ECO:0000256" key="1">
    <source>
        <dbReference type="ARBA" id="ARBA00004120"/>
    </source>
</evidence>
<dbReference type="InterPro" id="IPR040354">
    <property type="entry name" value="TCTN1-3"/>
</dbReference>
<keyword evidence="2" id="KW-0963">Cytoplasm</keyword>
<keyword evidence="5" id="KW-0966">Cell projection</keyword>
<organism evidence="8 9">
    <name type="scientific">Anopheles minimus</name>
    <dbReference type="NCBI Taxonomy" id="112268"/>
    <lineage>
        <taxon>Eukaryota</taxon>
        <taxon>Metazoa</taxon>
        <taxon>Ecdysozoa</taxon>
        <taxon>Arthropoda</taxon>
        <taxon>Hexapoda</taxon>
        <taxon>Insecta</taxon>
        <taxon>Pterygota</taxon>
        <taxon>Neoptera</taxon>
        <taxon>Endopterygota</taxon>
        <taxon>Diptera</taxon>
        <taxon>Nematocera</taxon>
        <taxon>Culicoidea</taxon>
        <taxon>Culicidae</taxon>
        <taxon>Anophelinae</taxon>
        <taxon>Anopheles</taxon>
    </lineage>
</organism>
<dbReference type="Proteomes" id="UP000075920">
    <property type="component" value="Unassembled WGS sequence"/>
</dbReference>
<dbReference type="InterPro" id="IPR010796">
    <property type="entry name" value="C2_B9-type_dom"/>
</dbReference>
<dbReference type="AlphaFoldDB" id="A0A182WLW1"/>
<dbReference type="EnsemblMetazoa" id="AMIN011390-RA">
    <property type="protein sequence ID" value="AMIN011390-PA"/>
    <property type="gene ID" value="AMIN011390"/>
</dbReference>
<name>A0A182WLW1_9DIPT</name>
<keyword evidence="6" id="KW-1133">Transmembrane helix</keyword>
<keyword evidence="9" id="KW-1185">Reference proteome</keyword>
<evidence type="ECO:0000256" key="3">
    <source>
        <dbReference type="ARBA" id="ARBA00022794"/>
    </source>
</evidence>
<dbReference type="PANTHER" id="PTHR14611">
    <property type="entry name" value="TECTONIC FAMILY MEMBER"/>
    <property type="match status" value="1"/>
</dbReference>
<sequence length="768" mass="87393">MAELYIIGELKTAVDFEEPNLFCRWSVQYGSSWKAIEGHTEGQSCCSTSRIEQRSDFSTPIDLHLVTRGLQGWPKLHVEVYAVNALQHYWPVGYGFAFVPVCPGQHRVRIATWKVSSARVADTVREKFHTGGFSLAKSDIAFTGIERYKLLTKTAGSVELDLMLIFKHFAEYDRAAKLVPKGYYCRCDLTINVCDTNCCCDIDCNAAIMRAYSCDQEELHTDEYHHGEGLQSCRVQGGLFCLVEPIYEEGDDSYYNPGNLRSATRHKWKEVFPLDNVGSSEDVRYDHYRVDDVIHVYNETSELVQLFALPTSLTGTVCHIEQPVRFLQDRTNLCPRTVDELSEFNRAFVRHASSSVRFFRTPKKSTVMEHYCVAETDCLNATISICYYSAGDGWNCTIGANLTDATATVDDAIEEDPGTVCRELEILFFHNYTNLQRVHMKLLCRADYPARSSDGELWMDNVWQRITVKFIVPSAATKANLTRAISGNIGYLFGKPLIVSHLELEANRTIMPEETSSGNPPRRMLAYFTNGTRLPDASFRQRIPISRRNRCVLTEEYHQTIDFGTDRFHRCNYIPPDLSNQTTGSVQNYTKFCRDLQVGLYGQLLHGIEPAVSASRVEGYDKLNLYVSKYGNPINRTGEWVRVRSTNVILEAEPGSESSPNTDTTDSYFTCSNMLINVEYRYYYARTRVRDVRHQAIVHDAEIVFGPRVNLRFRLDEEIRVPIFIQVQFFDLTSSSVAVAGLCKFLILFGVFFYFLGTRILISSGGYL</sequence>
<evidence type="ECO:0000256" key="6">
    <source>
        <dbReference type="SAM" id="Phobius"/>
    </source>
</evidence>
<dbReference type="PANTHER" id="PTHR14611:SF2">
    <property type="entry name" value="TECTONIC"/>
    <property type="match status" value="1"/>
</dbReference>
<reference evidence="8" key="2">
    <citation type="submission" date="2020-05" db="UniProtKB">
        <authorList>
            <consortium name="EnsemblMetazoa"/>
        </authorList>
    </citation>
    <scope>IDENTIFICATION</scope>
    <source>
        <strain evidence="8">MINIMUS1</strain>
    </source>
</reference>
<evidence type="ECO:0000256" key="5">
    <source>
        <dbReference type="ARBA" id="ARBA00023273"/>
    </source>
</evidence>
<feature type="transmembrane region" description="Helical" evidence="6">
    <location>
        <begin position="737"/>
        <end position="756"/>
    </location>
</feature>